<dbReference type="AlphaFoldDB" id="A0A1X6X243"/>
<gene>
    <name evidence="2" type="ORF">FM110_08575</name>
</gene>
<feature type="compositionally biased region" description="Gly residues" evidence="1">
    <location>
        <begin position="8"/>
        <end position="21"/>
    </location>
</feature>
<reference evidence="2 3" key="1">
    <citation type="submission" date="2017-02" db="EMBL/GenBank/DDBJ databases">
        <authorList>
            <person name="Peterson S.W."/>
        </authorList>
    </citation>
    <scope>NUCLEOTIDE SEQUENCE [LARGE SCALE GENOMIC DNA]</scope>
    <source>
        <strain evidence="2 3">CIP104813</strain>
    </source>
</reference>
<keyword evidence="3" id="KW-1185">Reference proteome</keyword>
<evidence type="ECO:0000256" key="1">
    <source>
        <dbReference type="SAM" id="MobiDB-lite"/>
    </source>
</evidence>
<dbReference type="EMBL" id="FWFG01000069">
    <property type="protein sequence ID" value="SLM92605.1"/>
    <property type="molecule type" value="Genomic_DNA"/>
</dbReference>
<evidence type="ECO:0000313" key="2">
    <source>
        <dbReference type="EMBL" id="SLM92605.1"/>
    </source>
</evidence>
<evidence type="ECO:0000313" key="3">
    <source>
        <dbReference type="Proteomes" id="UP000195981"/>
    </source>
</evidence>
<feature type="compositionally biased region" description="Gly residues" evidence="1">
    <location>
        <begin position="30"/>
        <end position="39"/>
    </location>
</feature>
<protein>
    <submittedName>
        <fullName evidence="2">Uncharacterized protein</fullName>
    </submittedName>
</protein>
<feature type="compositionally biased region" description="Basic residues" evidence="1">
    <location>
        <begin position="43"/>
        <end position="56"/>
    </location>
</feature>
<proteinExistence type="predicted"/>
<accession>A0A1X6X243</accession>
<feature type="region of interest" description="Disordered" evidence="1">
    <location>
        <begin position="1"/>
        <end position="62"/>
    </location>
</feature>
<dbReference type="Proteomes" id="UP000195981">
    <property type="component" value="Unassembled WGS sequence"/>
</dbReference>
<organism evidence="2 3">
    <name type="scientific">Brachybacterium nesterenkovii</name>
    <dbReference type="NCBI Taxonomy" id="47847"/>
    <lineage>
        <taxon>Bacteria</taxon>
        <taxon>Bacillati</taxon>
        <taxon>Actinomycetota</taxon>
        <taxon>Actinomycetes</taxon>
        <taxon>Micrococcales</taxon>
        <taxon>Dermabacteraceae</taxon>
        <taxon>Brachybacterium</taxon>
    </lineage>
</organism>
<name>A0A1X6X243_9MICO</name>
<sequence length="62" mass="6331">MESQPGAGSDGGGGARAGRGGRQVRRDGPGRCGGEGSGGPMIRRVRRIRGVPHRGRPPSALR</sequence>